<feature type="domain" description="Tip attachment protein J" evidence="1">
    <location>
        <begin position="319"/>
        <end position="476"/>
    </location>
</feature>
<reference evidence="2" key="1">
    <citation type="submission" date="2023-03" db="EMBL/GenBank/DDBJ databases">
        <title>Andean soil-derived lignocellulolytic bacterial consortium as a source of novel taxa and putative plastic-active enzymes.</title>
        <authorList>
            <person name="Diaz-Garcia L."/>
            <person name="Chuvochina M."/>
            <person name="Feuerriegel G."/>
            <person name="Bunk B."/>
            <person name="Sproer C."/>
            <person name="Streit W.R."/>
            <person name="Rodriguez L.M."/>
            <person name="Overmann J."/>
            <person name="Jimenez D.J."/>
        </authorList>
    </citation>
    <scope>NUCLEOTIDE SEQUENCE</scope>
    <source>
        <strain evidence="2">MAG 4196</strain>
    </source>
</reference>
<dbReference type="EMBL" id="CP119312">
    <property type="protein sequence ID" value="WEK05783.1"/>
    <property type="molecule type" value="Genomic_DNA"/>
</dbReference>
<evidence type="ECO:0000313" key="3">
    <source>
        <dbReference type="Proteomes" id="UP001217476"/>
    </source>
</evidence>
<gene>
    <name evidence="2" type="ORF">P0Y65_05870</name>
</gene>
<dbReference type="Proteomes" id="UP001217476">
    <property type="component" value="Chromosome"/>
</dbReference>
<accession>A0AAJ6B2S8</accession>
<dbReference type="InterPro" id="IPR032876">
    <property type="entry name" value="J_dom"/>
</dbReference>
<evidence type="ECO:0000259" key="1">
    <source>
        <dbReference type="Pfam" id="PF13550"/>
    </source>
</evidence>
<protein>
    <submittedName>
        <fullName evidence="2">Phage tail protein</fullName>
    </submittedName>
</protein>
<sequence>MAIFTSIGAAIFGAGTFLAGVTAAGLQVAAGLVLSSLGRGANDAEPQPPKFGVQGKLTAGEDVPRSIALGESCTAGSLVWHNTFGAGGVMSARVIALYDLPIRELRYPIVAGVDCTLLKDQPHPNYGWPVADYRVGGVDHLWIKFYDGGQVAADPFLVSTFAADPDRPYQASRIGRGMAYVVVFARAPERNDEGDKPLFQGIPELKFVTHGTRWYNPALDSTVGGTGAHRWNDFSTWGGVGDFNPFVHLYNLKRGIADRVSGQWLYGMQGTSAARLPVENWIAAIGDAQADIAGPGGAEPTYRAGGEIQVGAQVAQTEEALLTAANARLVENGGTYTVFAGPPGAPVMAFTDGDILSTEEQSFSPFQSLSDTVNGIVASYPNPAEGWNDKKFTSLRPDLEPAAGNRRLVIPISLDLVPYAGQVQRLVKWAIDEAQRARRHTFVLGPEFRRIEPGDVVLWTSARNGYVDKLFRVDGVVYKFNLDVIVDLTEVDPSDYDWDQATDYRPPIDGPLSLVGPKPMPMQGWQVFPGIIVDADGASRRPTIEVRAAGSVPGVERVRVQVRAGGEDGPLIFDGDSQPYADPWRWLLQGQFPPNVLCYVRGIFVGPPAANWSDWLAVTTPNIRLGASDIALDLSNVAQDVLAQLGLKPRQLIEQFKQFGTLLEEVDRENYTKREALFREIGVELEGLSASFTEIIEVALGPGGAIAQALESLYAAMGGNTAEVNIRWTAQAAPSGYSARYAVQAAVNDGTFRSATLFLDVPTDPTQPTRIGLMAGQTAFFTSAGVPIGLISEDGFFRSANDAITINMLTGDLVSAGNFSFG</sequence>
<organism evidence="2 3">
    <name type="scientific">Candidatus Devosia phytovorans</name>
    <dbReference type="NCBI Taxonomy" id="3121372"/>
    <lineage>
        <taxon>Bacteria</taxon>
        <taxon>Pseudomonadati</taxon>
        <taxon>Pseudomonadota</taxon>
        <taxon>Alphaproteobacteria</taxon>
        <taxon>Hyphomicrobiales</taxon>
        <taxon>Devosiaceae</taxon>
        <taxon>Devosia</taxon>
    </lineage>
</organism>
<dbReference type="Pfam" id="PF13550">
    <property type="entry name" value="Phage-tail_3"/>
    <property type="match status" value="1"/>
</dbReference>
<name>A0AAJ6B2S8_9HYPH</name>
<dbReference type="AlphaFoldDB" id="A0AAJ6B2S8"/>
<proteinExistence type="predicted"/>
<evidence type="ECO:0000313" key="2">
    <source>
        <dbReference type="EMBL" id="WEK05783.1"/>
    </source>
</evidence>